<dbReference type="PANTHER" id="PTHR19879">
    <property type="entry name" value="TRANSCRIPTION INITIATION FACTOR TFIID"/>
    <property type="match status" value="1"/>
</dbReference>
<organism evidence="4 5">
    <name type="scientific">Sulfurimonas lithotrophica</name>
    <dbReference type="NCBI Taxonomy" id="2590022"/>
    <lineage>
        <taxon>Bacteria</taxon>
        <taxon>Pseudomonadati</taxon>
        <taxon>Campylobacterota</taxon>
        <taxon>Epsilonproteobacteria</taxon>
        <taxon>Campylobacterales</taxon>
        <taxon>Sulfurimonadaceae</taxon>
        <taxon>Sulfurimonas</taxon>
    </lineage>
</organism>
<accession>A0A5P8P0X3</accession>
<dbReference type="Gene3D" id="2.130.10.10">
    <property type="entry name" value="YVTN repeat-like/Quinoprotein amine dehydrogenase"/>
    <property type="match status" value="1"/>
</dbReference>
<dbReference type="InterPro" id="IPR019775">
    <property type="entry name" value="WD40_repeat_CS"/>
</dbReference>
<keyword evidence="1 3" id="KW-0853">WD repeat</keyword>
<dbReference type="AlphaFoldDB" id="A0A5P8P0X3"/>
<proteinExistence type="predicted"/>
<name>A0A5P8P0X3_9BACT</name>
<feature type="repeat" description="WD" evidence="3">
    <location>
        <begin position="94"/>
        <end position="135"/>
    </location>
</feature>
<feature type="repeat" description="WD" evidence="3">
    <location>
        <begin position="178"/>
        <end position="218"/>
    </location>
</feature>
<reference evidence="4 5" key="1">
    <citation type="submission" date="2019-09" db="EMBL/GenBank/DDBJ databases">
        <title>Sulfurimonas gotlandica sp. nov., a chemoautotrophic and psychrotolerant epsilonproteobacterium isolated from a pelagic redoxcline, and an emended description of the genus Sulfurimonas.</title>
        <authorList>
            <person name="Wang S."/>
            <person name="Jiang L."/>
            <person name="Shao S."/>
        </authorList>
    </citation>
    <scope>NUCLEOTIDE SEQUENCE [LARGE SCALE GENOMIC DNA]</scope>
    <source>
        <strain evidence="4 5">GYSZ_1</strain>
    </source>
</reference>
<sequence length="706" mass="81821">MSAVKSKKFPQTIIFYSKQVNSTVLVVDKMTSVRFLDQQSLETLNGFKVNINHQWYKNQVVDYSYNGAYMAVISEDAKQSRLYDTRTKKVIIKINRHHGEVTCVAIDPKASYFFSGGEDGRTFVSDIKSSRLLFTLPSHADTINDIQFSKTSYLVATASYDKRVQVFNYATMTPLANLKGHNAPVMKVEFLDSSMLCSIDKNSSVIIWDLSKQKVFKRLSGIHDEIVQVSSNEKFLFLATALGFVIVYDTKTFEQVSRKFIKVSSRITFIEYDSEQDLLIIANESGELLYFDIYKGIKEMQILLESKSYDKVYSLLENNPLLEYTDIYKSMDDIWEGVYEKASLLLQKSKKDESLEVFGSFINIPSKKTLINKLFKDYEEFDKFLLMVKNEKLALAYSLVNKHPAYKKSEVYKAIEKKWRKLFTRAQEMSVEHGSKDKIKELLSPYRGVSEKTKHIQDMLVKSDIYTRFKNSIIKKDFKIVFELVKVNPFLKEFPEYFSVISFGDNLYIKINKFIQSGDIHKAIKLMKILVDFPDFKDEVNMMLKDIELRDKFYKTLEKSNFANIYKLIDTSSTLSNTPDGIKYNKLWNDDLDLSKVYALNGDIIGIEGVLDKYKDIPSKKMSIASIYSLAYITQIENGIRKKKDKKTIEKAFKSYILYFGLDDYIISTFEQFYSKYENVSLDLESLKKGSKKNWQPSVKSIDILE</sequence>
<dbReference type="Proteomes" id="UP000326944">
    <property type="component" value="Chromosome"/>
</dbReference>
<dbReference type="PROSITE" id="PS00678">
    <property type="entry name" value="WD_REPEATS_1"/>
    <property type="match status" value="1"/>
</dbReference>
<gene>
    <name evidence="4" type="ORF">FJR48_06195</name>
</gene>
<dbReference type="InterPro" id="IPR036322">
    <property type="entry name" value="WD40_repeat_dom_sf"/>
</dbReference>
<evidence type="ECO:0000313" key="5">
    <source>
        <dbReference type="Proteomes" id="UP000326944"/>
    </source>
</evidence>
<keyword evidence="5" id="KW-1185">Reference proteome</keyword>
<evidence type="ECO:0000256" key="1">
    <source>
        <dbReference type="ARBA" id="ARBA00022574"/>
    </source>
</evidence>
<dbReference type="RefSeq" id="WP_152307282.1">
    <property type="nucleotide sequence ID" value="NZ_CP043617.1"/>
</dbReference>
<feature type="repeat" description="WD" evidence="3">
    <location>
        <begin position="136"/>
        <end position="177"/>
    </location>
</feature>
<dbReference type="EMBL" id="CP043617">
    <property type="protein sequence ID" value="QFR49339.1"/>
    <property type="molecule type" value="Genomic_DNA"/>
</dbReference>
<evidence type="ECO:0000256" key="2">
    <source>
        <dbReference type="ARBA" id="ARBA00022737"/>
    </source>
</evidence>
<evidence type="ECO:0000256" key="3">
    <source>
        <dbReference type="PROSITE-ProRule" id="PRU00221"/>
    </source>
</evidence>
<dbReference type="SUPFAM" id="SSF50978">
    <property type="entry name" value="WD40 repeat-like"/>
    <property type="match status" value="1"/>
</dbReference>
<evidence type="ECO:0000313" key="4">
    <source>
        <dbReference type="EMBL" id="QFR49339.1"/>
    </source>
</evidence>
<dbReference type="PANTHER" id="PTHR19879:SF9">
    <property type="entry name" value="TRANSCRIPTION INITIATION FACTOR TFIID SUBUNIT 5"/>
    <property type="match status" value="1"/>
</dbReference>
<dbReference type="Pfam" id="PF00400">
    <property type="entry name" value="WD40"/>
    <property type="match status" value="2"/>
</dbReference>
<dbReference type="OrthoDB" id="5337252at2"/>
<dbReference type="InterPro" id="IPR001680">
    <property type="entry name" value="WD40_rpt"/>
</dbReference>
<dbReference type="InterPro" id="IPR015943">
    <property type="entry name" value="WD40/YVTN_repeat-like_dom_sf"/>
</dbReference>
<dbReference type="KEGG" id="sulg:FJR48_06195"/>
<protein>
    <recommendedName>
        <fullName evidence="6">WD40 repeat, subgroup</fullName>
    </recommendedName>
</protein>
<evidence type="ECO:0008006" key="6">
    <source>
        <dbReference type="Google" id="ProtNLM"/>
    </source>
</evidence>
<dbReference type="PROSITE" id="PS50082">
    <property type="entry name" value="WD_REPEATS_2"/>
    <property type="match status" value="3"/>
</dbReference>
<keyword evidence="2" id="KW-0677">Repeat</keyword>
<dbReference type="SMART" id="SM00320">
    <property type="entry name" value="WD40"/>
    <property type="match status" value="4"/>
</dbReference>